<feature type="repeat" description="RCC1" evidence="2">
    <location>
        <begin position="118"/>
        <end position="171"/>
    </location>
</feature>
<evidence type="ECO:0000313" key="4">
    <source>
        <dbReference type="EMBL" id="CAH3173871.1"/>
    </source>
</evidence>
<keyword evidence="1" id="KW-0677">Repeat</keyword>
<dbReference type="SUPFAM" id="SSF50985">
    <property type="entry name" value="RCC1/BLIP-II"/>
    <property type="match status" value="1"/>
</dbReference>
<comment type="caution">
    <text evidence="4">The sequence shown here is derived from an EMBL/GenBank/DDBJ whole genome shotgun (WGS) entry which is preliminary data.</text>
</comment>
<reference evidence="4 5" key="1">
    <citation type="submission" date="2022-05" db="EMBL/GenBank/DDBJ databases">
        <authorList>
            <consortium name="Genoscope - CEA"/>
            <person name="William W."/>
        </authorList>
    </citation>
    <scope>NUCLEOTIDE SEQUENCE [LARGE SCALE GENOMIC DNA]</scope>
</reference>
<accession>A0ABN8R4S2</accession>
<keyword evidence="5" id="KW-1185">Reference proteome</keyword>
<dbReference type="Pfam" id="PF25390">
    <property type="entry name" value="WD40_RLD"/>
    <property type="match status" value="1"/>
</dbReference>
<sequence>MTAGTPRNNEETQLFSWGANSHGQLCLGHTHDVLIPESFDDFPENTCKPIEVALIQGGGGHTAVITVSQGLFMCGWNNKGQLGLGDTEDRAVLCHVQGLPPVTQVSCGWNHTLAITDHGLYVWGSNAFGQLGTGKLGGYLTRPTLCKEFTEYQQVVSVAAGLRHSIVALADGSVWCWGANKKGQLGFGKTSRNSVTPLQVSIPDCSQKFVQVVAGSHHSAALTASGQVFCWGSNQHGQCGRPPEHCVQSFANPQLIRGAISDKHIAQLKSGWSHLLAITEDGQIFSWGRADYGQLGLGDDVVRQGFCSEPTQVVQVSGANQVVCGAEHNMVLLGCGSVMTWGWNEHGICGSGDEINIHLPDVVARLQGSRVRVIGCGGGHSFAVVSR</sequence>
<feature type="repeat" description="RCC1" evidence="2">
    <location>
        <begin position="282"/>
        <end position="335"/>
    </location>
</feature>
<dbReference type="PROSITE" id="PS00626">
    <property type="entry name" value="RCC1_2"/>
    <property type="match status" value="1"/>
</dbReference>
<dbReference type="PANTHER" id="PTHR22872">
    <property type="entry name" value="BTK-BINDING PROTEIN-RELATED"/>
    <property type="match status" value="1"/>
</dbReference>
<dbReference type="EMBL" id="CALNXK010000185">
    <property type="protein sequence ID" value="CAH3173871.1"/>
    <property type="molecule type" value="Genomic_DNA"/>
</dbReference>
<feature type="repeat" description="RCC1" evidence="2">
    <location>
        <begin position="226"/>
        <end position="281"/>
    </location>
</feature>
<gene>
    <name evidence="4" type="ORF">PLOB_00014406</name>
</gene>
<dbReference type="InterPro" id="IPR000408">
    <property type="entry name" value="Reg_chr_condens"/>
</dbReference>
<evidence type="ECO:0000313" key="5">
    <source>
        <dbReference type="Proteomes" id="UP001159405"/>
    </source>
</evidence>
<feature type="domain" description="RCC1-like" evidence="3">
    <location>
        <begin position="13"/>
        <end position="383"/>
    </location>
</feature>
<dbReference type="Gene3D" id="2.130.10.30">
    <property type="entry name" value="Regulator of chromosome condensation 1/beta-lactamase-inhibitor protein II"/>
    <property type="match status" value="2"/>
</dbReference>
<feature type="repeat" description="RCC1" evidence="2">
    <location>
        <begin position="12"/>
        <end position="68"/>
    </location>
</feature>
<proteinExistence type="predicted"/>
<protein>
    <recommendedName>
        <fullName evidence="3">RCC1-like domain-containing protein</fullName>
    </recommendedName>
</protein>
<evidence type="ECO:0000256" key="1">
    <source>
        <dbReference type="ARBA" id="ARBA00022737"/>
    </source>
</evidence>
<feature type="repeat" description="RCC1" evidence="2">
    <location>
        <begin position="69"/>
        <end position="118"/>
    </location>
</feature>
<feature type="repeat" description="RCC1" evidence="2">
    <location>
        <begin position="172"/>
        <end position="225"/>
    </location>
</feature>
<dbReference type="InterPro" id="IPR009091">
    <property type="entry name" value="RCC1/BLIP-II"/>
</dbReference>
<dbReference type="Proteomes" id="UP001159405">
    <property type="component" value="Unassembled WGS sequence"/>
</dbReference>
<dbReference type="InterPro" id="IPR051625">
    <property type="entry name" value="Signaling_Regulatory_Domain"/>
</dbReference>
<evidence type="ECO:0000259" key="3">
    <source>
        <dbReference type="Pfam" id="PF25390"/>
    </source>
</evidence>
<evidence type="ECO:0000256" key="2">
    <source>
        <dbReference type="PROSITE-ProRule" id="PRU00235"/>
    </source>
</evidence>
<dbReference type="InterPro" id="IPR058923">
    <property type="entry name" value="RCC1-like_dom"/>
</dbReference>
<dbReference type="PROSITE" id="PS50012">
    <property type="entry name" value="RCC1_3"/>
    <property type="match status" value="7"/>
</dbReference>
<name>A0ABN8R4S2_9CNID</name>
<dbReference type="PRINTS" id="PR00633">
    <property type="entry name" value="RCCNDNSATION"/>
</dbReference>
<feature type="repeat" description="RCC1" evidence="2">
    <location>
        <begin position="336"/>
        <end position="387"/>
    </location>
</feature>
<organism evidence="4 5">
    <name type="scientific">Porites lobata</name>
    <dbReference type="NCBI Taxonomy" id="104759"/>
    <lineage>
        <taxon>Eukaryota</taxon>
        <taxon>Metazoa</taxon>
        <taxon>Cnidaria</taxon>
        <taxon>Anthozoa</taxon>
        <taxon>Hexacorallia</taxon>
        <taxon>Scleractinia</taxon>
        <taxon>Fungiina</taxon>
        <taxon>Poritidae</taxon>
        <taxon>Porites</taxon>
    </lineage>
</organism>